<dbReference type="PATRIC" id="fig|1427984.3.peg.192"/>
<feature type="transmembrane region" description="Helical" evidence="1">
    <location>
        <begin position="519"/>
        <end position="544"/>
    </location>
</feature>
<dbReference type="PANTHER" id="PTHR45982:SF1">
    <property type="entry name" value="REGULATOR OF CHROMOSOME CONDENSATION"/>
    <property type="match status" value="1"/>
</dbReference>
<dbReference type="AlphaFoldDB" id="W8GEU8"/>
<dbReference type="PANTHER" id="PTHR45982">
    <property type="entry name" value="REGULATOR OF CHROMOSOME CONDENSATION"/>
    <property type="match status" value="1"/>
</dbReference>
<organism evidence="3 4">
    <name type="scientific">Candidatus Hepatoplasma crinochetorum Av</name>
    <dbReference type="NCBI Taxonomy" id="1427984"/>
    <lineage>
        <taxon>Bacteria</taxon>
        <taxon>Bacillati</taxon>
        <taxon>Mycoplasmatota</taxon>
        <taxon>Mollicutes</taxon>
        <taxon>Candidatus Hepatoplasmataceae</taxon>
        <taxon>Candidatus Hepatoplasma</taxon>
    </lineage>
</organism>
<evidence type="ECO:0000256" key="1">
    <source>
        <dbReference type="SAM" id="Phobius"/>
    </source>
</evidence>
<dbReference type="eggNOG" id="COG5184">
    <property type="taxonomic scope" value="Bacteria"/>
</dbReference>
<dbReference type="HOGENOM" id="CLU_466676_0_0_14"/>
<evidence type="ECO:0000313" key="3">
    <source>
        <dbReference type="EMBL" id="AHK22314.1"/>
    </source>
</evidence>
<dbReference type="RefSeq" id="WP_025208614.1">
    <property type="nucleotide sequence ID" value="NZ_CP006932.1"/>
</dbReference>
<reference evidence="3 4" key="1">
    <citation type="journal article" date="2014" name="Genome Biol. Evol.">
        <title>Phylogenomics of "Candidatus Hepatoplasma crinochetorum," a Lineage of Mollicutes Associated with Noninsect Arthropods.</title>
        <authorList>
            <person name="Leclercq S."/>
            <person name="Dittmer J."/>
            <person name="Bouchon D."/>
            <person name="Cordaux R."/>
        </authorList>
    </citation>
    <scope>NUCLEOTIDE SEQUENCE [LARGE SCALE GENOMIC DNA]</scope>
    <source>
        <strain evidence="3 4">Av</strain>
    </source>
</reference>
<dbReference type="InterPro" id="IPR051553">
    <property type="entry name" value="Ran_GTPase-activating"/>
</dbReference>
<name>W8GEU8_9MOLU</name>
<dbReference type="Proteomes" id="UP000019450">
    <property type="component" value="Chromosome"/>
</dbReference>
<keyword evidence="2" id="KW-0732">Signal</keyword>
<feature type="chain" id="PRO_5004909295" evidence="2">
    <location>
        <begin position="23"/>
        <end position="584"/>
    </location>
</feature>
<dbReference type="KEGG" id="hcr:X271_00205"/>
<protein>
    <submittedName>
        <fullName evidence="3">Regulator of chromosome condensation (RCC1) repeat protein</fullName>
    </submittedName>
</protein>
<keyword evidence="1" id="KW-0472">Membrane</keyword>
<dbReference type="PROSITE" id="PS50012">
    <property type="entry name" value="RCC1_3"/>
    <property type="match status" value="2"/>
</dbReference>
<dbReference type="InterPro" id="IPR000408">
    <property type="entry name" value="Reg_chr_condens"/>
</dbReference>
<dbReference type="Pfam" id="PF00415">
    <property type="entry name" value="RCC1"/>
    <property type="match status" value="3"/>
</dbReference>
<keyword evidence="4" id="KW-1185">Reference proteome</keyword>
<evidence type="ECO:0000313" key="4">
    <source>
        <dbReference type="Proteomes" id="UP000019450"/>
    </source>
</evidence>
<feature type="signal peptide" evidence="2">
    <location>
        <begin position="1"/>
        <end position="22"/>
    </location>
</feature>
<dbReference type="STRING" id="1427984.X271_00205"/>
<keyword evidence="1" id="KW-0812">Transmembrane</keyword>
<sequence length="584" mass="66921">MKKKFRNIFLSSLFLFSGQAIIYLQISNNQKNQQYNLEDSNKTNVITDQNIKKGYQFDEGEAAAVTTDQNGYDHLYMWGDNSNYQLGLPYINSYSKSDNIQNENINKRNYYYIPTEVNYIKEQKGRIEDLKSTKYNTILTFVDQEQNYHLYIYGSNINGLLTKQDLSLNSKNSPIIIDIPSNLKIADIELTDDNAYLLLDEKTGDKQYLYSWGKNDYGQLGLGYSDNKIHKNPTVSKYINGKTNENLYVNSIYAENDALYLLVQNSNENEYQTIYSLGSNKNGQLGLNSSNYDGKNPVPTEIPFFAREKAQEIIFIDGNNHQGMYTEFIENDQTYLVGWGNNNRKQLINIDDKNIDQPTAIFDQEQNFIIGDKGDPLFDSNTNQLLLSDFGYEQSYLILEEGTLIDEKFNVERIVIEGWGLNAHNSLGGNNVGQINEPIEINSFLIENYNGYQIKNISTGSHSTDILIENNQQNQNLYTWGYNQTGQLGNGEEATFASPTTSNLFLSMQTSKEVISNNIAYQLSLAIFIVIIIILILVLISLYLSIRRYRKVSWSVQTQKNEDELKEQELVKELTTQNLDLNLD</sequence>
<dbReference type="SUPFAM" id="SSF50985">
    <property type="entry name" value="RCC1/BLIP-II"/>
    <property type="match status" value="2"/>
</dbReference>
<dbReference type="Gene3D" id="2.130.10.30">
    <property type="entry name" value="Regulator of chromosome condensation 1/beta-lactamase-inhibitor protein II"/>
    <property type="match status" value="2"/>
</dbReference>
<evidence type="ECO:0000256" key="2">
    <source>
        <dbReference type="SAM" id="SignalP"/>
    </source>
</evidence>
<dbReference type="OrthoDB" id="383862at2"/>
<keyword evidence="1" id="KW-1133">Transmembrane helix</keyword>
<dbReference type="EMBL" id="CP006932">
    <property type="protein sequence ID" value="AHK22314.1"/>
    <property type="molecule type" value="Genomic_DNA"/>
</dbReference>
<gene>
    <name evidence="3" type="ORF">X271_00205</name>
</gene>
<accession>W8GEU8</accession>
<dbReference type="InterPro" id="IPR009091">
    <property type="entry name" value="RCC1/BLIP-II"/>
</dbReference>
<proteinExistence type="predicted"/>